<proteinExistence type="inferred from homology"/>
<sequence length="263" mass="28186">MIRIGEKLNSSIPSTQNMFAERDRDGVVALIEKQEEAGADYLDINTALCADKELETMLWVIGLAMEHSDCGIMIDSPSTAVMKEAMAACKGRKLIVNSVTITDRIEEIAPLIAESGAGVVGMPVGGDGDRASLDGRMHNISLLVEKLRSFGIQDEQIYVDIMMEAAAFDSESPALALQVIGALKKRFPAVKSVCGLSNVSFGLPGRVNINIAALSAGVFLGLDSAILDVTSPKTRLALLAADVVAGNDEYCMEYIAYLREQEK</sequence>
<evidence type="ECO:0000259" key="7">
    <source>
        <dbReference type="PROSITE" id="PS50972"/>
    </source>
</evidence>
<keyword evidence="6" id="KW-0170">Cobalt</keyword>
<comment type="caution">
    <text evidence="8">The sequence shown here is derived from an EMBL/GenBank/DDBJ whole genome shotgun (WGS) entry which is preliminary data.</text>
</comment>
<accession>A0ABV1E1Q0</accession>
<dbReference type="InterPro" id="IPR000489">
    <property type="entry name" value="Pterin-binding_dom"/>
</dbReference>
<dbReference type="RefSeq" id="WP_349219371.1">
    <property type="nucleotide sequence ID" value="NZ_JBBMFD010000011.1"/>
</dbReference>
<evidence type="ECO:0000256" key="3">
    <source>
        <dbReference type="ARBA" id="ARBA00022628"/>
    </source>
</evidence>
<keyword evidence="2" id="KW-0489">Methyltransferase</keyword>
<evidence type="ECO:0000256" key="4">
    <source>
        <dbReference type="ARBA" id="ARBA00022679"/>
    </source>
</evidence>
<keyword evidence="5" id="KW-0479">Metal-binding</keyword>
<dbReference type="Gene3D" id="3.20.20.20">
    <property type="entry name" value="Dihydropteroate synthase-like"/>
    <property type="match status" value="1"/>
</dbReference>
<evidence type="ECO:0000256" key="6">
    <source>
        <dbReference type="ARBA" id="ARBA00023285"/>
    </source>
</evidence>
<protein>
    <submittedName>
        <fullName evidence="8">Dihydropteroate synthase</fullName>
        <ecNumber evidence="8">2.5.1.15</ecNumber>
    </submittedName>
</protein>
<evidence type="ECO:0000313" key="9">
    <source>
        <dbReference type="Proteomes" id="UP001489509"/>
    </source>
</evidence>
<evidence type="ECO:0000256" key="2">
    <source>
        <dbReference type="ARBA" id="ARBA00022603"/>
    </source>
</evidence>
<gene>
    <name evidence="8" type="ORF">WMO26_07510</name>
</gene>
<keyword evidence="9" id="KW-1185">Reference proteome</keyword>
<dbReference type="PROSITE" id="PS50972">
    <property type="entry name" value="PTERIN_BINDING"/>
    <property type="match status" value="1"/>
</dbReference>
<dbReference type="Proteomes" id="UP001489509">
    <property type="component" value="Unassembled WGS sequence"/>
</dbReference>
<dbReference type="SUPFAM" id="SSF51717">
    <property type="entry name" value="Dihydropteroate synthetase-like"/>
    <property type="match status" value="1"/>
</dbReference>
<name>A0ABV1E1Q0_9FIRM</name>
<keyword evidence="3" id="KW-0846">Cobalamin</keyword>
<dbReference type="GO" id="GO:0004156">
    <property type="term" value="F:dihydropteroate synthase activity"/>
    <property type="evidence" value="ECO:0007669"/>
    <property type="project" value="UniProtKB-EC"/>
</dbReference>
<comment type="similarity">
    <text evidence="1">Belongs to the vitamin-B12 dependent methionine synthase family.</text>
</comment>
<dbReference type="EMBL" id="JBBMFD010000011">
    <property type="protein sequence ID" value="MEQ2440670.1"/>
    <property type="molecule type" value="Genomic_DNA"/>
</dbReference>
<evidence type="ECO:0000256" key="1">
    <source>
        <dbReference type="ARBA" id="ARBA00010398"/>
    </source>
</evidence>
<dbReference type="InterPro" id="IPR050554">
    <property type="entry name" value="Met_Synthase/Corrinoid"/>
</dbReference>
<dbReference type="Pfam" id="PF00809">
    <property type="entry name" value="Pterin_bind"/>
    <property type="match status" value="1"/>
</dbReference>
<reference evidence="8 9" key="1">
    <citation type="submission" date="2024-03" db="EMBL/GenBank/DDBJ databases">
        <title>Human intestinal bacterial collection.</title>
        <authorList>
            <person name="Pauvert C."/>
            <person name="Hitch T.C.A."/>
            <person name="Clavel T."/>
        </authorList>
    </citation>
    <scope>NUCLEOTIDE SEQUENCE [LARGE SCALE GENOMIC DNA]</scope>
    <source>
        <strain evidence="8 9">CLA-JM-H44</strain>
    </source>
</reference>
<dbReference type="PANTHER" id="PTHR45833:SF1">
    <property type="entry name" value="METHIONINE SYNTHASE"/>
    <property type="match status" value="1"/>
</dbReference>
<dbReference type="InterPro" id="IPR011005">
    <property type="entry name" value="Dihydropteroate_synth-like_sf"/>
</dbReference>
<feature type="domain" description="Pterin-binding" evidence="7">
    <location>
        <begin position="1"/>
        <end position="263"/>
    </location>
</feature>
<evidence type="ECO:0000313" key="8">
    <source>
        <dbReference type="EMBL" id="MEQ2440670.1"/>
    </source>
</evidence>
<dbReference type="EC" id="2.5.1.15" evidence="8"/>
<organism evidence="8 9">
    <name type="scientific">Solibaculum intestinale</name>
    <dbReference type="NCBI Taxonomy" id="3133165"/>
    <lineage>
        <taxon>Bacteria</taxon>
        <taxon>Bacillati</taxon>
        <taxon>Bacillota</taxon>
        <taxon>Clostridia</taxon>
        <taxon>Eubacteriales</taxon>
        <taxon>Oscillospiraceae</taxon>
        <taxon>Solibaculum</taxon>
    </lineage>
</organism>
<dbReference type="PANTHER" id="PTHR45833">
    <property type="entry name" value="METHIONINE SYNTHASE"/>
    <property type="match status" value="1"/>
</dbReference>
<evidence type="ECO:0000256" key="5">
    <source>
        <dbReference type="ARBA" id="ARBA00022723"/>
    </source>
</evidence>
<keyword evidence="4 8" id="KW-0808">Transferase</keyword>